<reference evidence="1 2" key="1">
    <citation type="journal article" date="2023" name="Nucleic Acids Res.">
        <title>The hologenome of Daphnia magna reveals possible DNA methylation and microbiome-mediated evolution of the host genome.</title>
        <authorList>
            <person name="Chaturvedi A."/>
            <person name="Li X."/>
            <person name="Dhandapani V."/>
            <person name="Marshall H."/>
            <person name="Kissane S."/>
            <person name="Cuenca-Cambronero M."/>
            <person name="Asole G."/>
            <person name="Calvet F."/>
            <person name="Ruiz-Romero M."/>
            <person name="Marangio P."/>
            <person name="Guigo R."/>
            <person name="Rago D."/>
            <person name="Mirbahai L."/>
            <person name="Eastwood N."/>
            <person name="Colbourne J.K."/>
            <person name="Zhou J."/>
            <person name="Mallon E."/>
            <person name="Orsini L."/>
        </authorList>
    </citation>
    <scope>NUCLEOTIDE SEQUENCE [LARGE SCALE GENOMIC DNA]</scope>
    <source>
        <strain evidence="1">LRV0_1</strain>
    </source>
</reference>
<comment type="caution">
    <text evidence="1">The sequence shown here is derived from an EMBL/GenBank/DDBJ whole genome shotgun (WGS) entry which is preliminary data.</text>
</comment>
<gene>
    <name evidence="1" type="ORF">OUZ56_015045</name>
</gene>
<dbReference type="EMBL" id="JAOYFB010000038">
    <property type="protein sequence ID" value="KAK4026016.1"/>
    <property type="molecule type" value="Genomic_DNA"/>
</dbReference>
<protein>
    <submittedName>
        <fullName evidence="1">Uncharacterized protein</fullName>
    </submittedName>
</protein>
<evidence type="ECO:0000313" key="1">
    <source>
        <dbReference type="EMBL" id="KAK4026016.1"/>
    </source>
</evidence>
<organism evidence="1 2">
    <name type="scientific">Daphnia magna</name>
    <dbReference type="NCBI Taxonomy" id="35525"/>
    <lineage>
        <taxon>Eukaryota</taxon>
        <taxon>Metazoa</taxon>
        <taxon>Ecdysozoa</taxon>
        <taxon>Arthropoda</taxon>
        <taxon>Crustacea</taxon>
        <taxon>Branchiopoda</taxon>
        <taxon>Diplostraca</taxon>
        <taxon>Cladocera</taxon>
        <taxon>Anomopoda</taxon>
        <taxon>Daphniidae</taxon>
        <taxon>Daphnia</taxon>
    </lineage>
</organism>
<name>A0ABR0ALN2_9CRUS</name>
<accession>A0ABR0ALN2</accession>
<proteinExistence type="predicted"/>
<evidence type="ECO:0000313" key="2">
    <source>
        <dbReference type="Proteomes" id="UP001234178"/>
    </source>
</evidence>
<keyword evidence="2" id="KW-1185">Reference proteome</keyword>
<dbReference type="Proteomes" id="UP001234178">
    <property type="component" value="Unassembled WGS sequence"/>
</dbReference>
<sequence length="156" mass="17285">MDLEGIHWEDCKWALMECGNDTLCERKEYASLPTPTLDNEPTYQLPPASCDLIEWPMAGNFCTAAILLTDGILQRQRQICIPHAVAKYRLVIRNCSKISPSIRRAGEHGGGEKVTPSRVIAGPLYDSAPSAFRPSLPRSGALPNLGEFLELEPPYF</sequence>